<evidence type="ECO:0000256" key="2">
    <source>
        <dbReference type="ARBA" id="ARBA00008668"/>
    </source>
</evidence>
<dbReference type="PANTHER" id="PTHR45650">
    <property type="entry name" value="GDSL-LIKE LIPASE/ACYLHYDROLASE-RELATED"/>
    <property type="match status" value="1"/>
</dbReference>
<comment type="similarity">
    <text evidence="2">Belongs to the 'GDSL' lipolytic enzyme family.</text>
</comment>
<dbReference type="InterPro" id="IPR035669">
    <property type="entry name" value="SGNH_plant_lipase-like"/>
</dbReference>
<evidence type="ECO:0000256" key="5">
    <source>
        <dbReference type="ARBA" id="ARBA00022801"/>
    </source>
</evidence>
<evidence type="ECO:0000256" key="8">
    <source>
        <dbReference type="SAM" id="Phobius"/>
    </source>
</evidence>
<evidence type="ECO:0000256" key="3">
    <source>
        <dbReference type="ARBA" id="ARBA00022525"/>
    </source>
</evidence>
<dbReference type="Proteomes" id="UP000824890">
    <property type="component" value="Unassembled WGS sequence"/>
</dbReference>
<dbReference type="EMBL" id="JAGKQM010000008">
    <property type="protein sequence ID" value="KAH0915483.1"/>
    <property type="molecule type" value="Genomic_DNA"/>
</dbReference>
<reference evidence="9 10" key="1">
    <citation type="submission" date="2021-05" db="EMBL/GenBank/DDBJ databases">
        <title>Genome Assembly of Synthetic Allotetraploid Brassica napus Reveals Homoeologous Exchanges between Subgenomes.</title>
        <authorList>
            <person name="Davis J.T."/>
        </authorList>
    </citation>
    <scope>NUCLEOTIDE SEQUENCE [LARGE SCALE GENOMIC DNA]</scope>
    <source>
        <strain evidence="10">cv. Da-Ae</strain>
        <tissue evidence="9">Seedling</tissue>
    </source>
</reference>
<evidence type="ECO:0000256" key="7">
    <source>
        <dbReference type="ARBA" id="ARBA00023098"/>
    </source>
</evidence>
<dbReference type="Gene3D" id="3.40.50.1110">
    <property type="entry name" value="SGNH hydrolase"/>
    <property type="match status" value="2"/>
</dbReference>
<keyword evidence="4" id="KW-0732">Signal</keyword>
<comment type="caution">
    <text evidence="9">The sequence shown here is derived from an EMBL/GenBank/DDBJ whole genome shotgun (WGS) entry which is preliminary data.</text>
</comment>
<dbReference type="InterPro" id="IPR036514">
    <property type="entry name" value="SGNH_hydro_sf"/>
</dbReference>
<keyword evidence="8" id="KW-0472">Membrane</keyword>
<comment type="subcellular location">
    <subcellularLocation>
        <location evidence="1">Secreted</location>
    </subcellularLocation>
</comment>
<protein>
    <submittedName>
        <fullName evidence="9">Uncharacterized protein</fullName>
    </submittedName>
</protein>
<sequence>MELFYLHLVEIWHMLTKLLHGLVVHVWEILSKLAFLGVSKIMWIVVATVFAATTAATLVAHGEETPCYFVFGDSVFDNGNNNALNTIAKVNYLPYGIDFPEGPTGRFSNGRIIPDVIAELAGFNDTIPPFAGAPPAQANIGLNYASGGGGIREETSQNLGERISLRKQINNHQSAIINAVVPPSQLRRCLYTISIGSNDYLNNYFLQPPTPARRQYTPEEFAESLIRFYNIYLKQLYLLGARKVALFGIGKIGCIPRIVATLGGGVGCAEEVNQAVDLFNNKLKALVTDFNNKLSSAKFTYVDLFSGNSEDFAALGITVGDRSCCTVNPGEELCAQNGPVCPDRTKYIFWDNVHTTEIINTVIAIAAFNGDITSPFSISQLCSSAEVIANSANELTAADTPCQTTLTAISANFSTFIIIFLLHIGVSKALWIVVATVFAVAAAITPVACGQQAPCYFVFGDSQFDNGNNNVLNTTAKVNYLPYGIDFSEGPTGRFSNGRNIPDVIAELAGFNDSIPPFAGASPGQANIGLNYASGGGGIREETSQNLGERISLRRQINNHQRAIINAAVPRRQLRQCLYTINIGSNDYLNNYFLQPPTPARRRYNPEQFAESLIRLYNIYLKQLYLLGARKVALFGIGKIGCTPRIIASLGGGVGCAEEVNQAVELFNNKLEGLVADFNDRFSSVMFTYVDLFSGNAEDFAALGITVGDRSCCTVNPDEELCAQNGPVCPDRTKYIFWDNVHTTETVNTVIAVGAFDGNITSPFSIAELLN</sequence>
<keyword evidence="5" id="KW-0378">Hydrolase</keyword>
<evidence type="ECO:0000313" key="9">
    <source>
        <dbReference type="EMBL" id="KAH0915483.1"/>
    </source>
</evidence>
<gene>
    <name evidence="9" type="ORF">HID58_029929</name>
</gene>
<dbReference type="InterPro" id="IPR001087">
    <property type="entry name" value="GDSL"/>
</dbReference>
<dbReference type="InterPro" id="IPR051238">
    <property type="entry name" value="GDSL_esterase/lipase"/>
</dbReference>
<keyword evidence="10" id="KW-1185">Reference proteome</keyword>
<dbReference type="PANTHER" id="PTHR45650:SF25">
    <property type="entry name" value="GENOME ASSEMBLY, CHROMOSOME: A08"/>
    <property type="match status" value="1"/>
</dbReference>
<feature type="transmembrane region" description="Helical" evidence="8">
    <location>
        <begin position="405"/>
        <end position="422"/>
    </location>
</feature>
<feature type="transmembrane region" description="Helical" evidence="8">
    <location>
        <begin position="429"/>
        <end position="448"/>
    </location>
</feature>
<name>A0ABQ8CEI8_BRANA</name>
<accession>A0ABQ8CEI8</accession>
<evidence type="ECO:0000256" key="4">
    <source>
        <dbReference type="ARBA" id="ARBA00022729"/>
    </source>
</evidence>
<organism evidence="9 10">
    <name type="scientific">Brassica napus</name>
    <name type="common">Rape</name>
    <dbReference type="NCBI Taxonomy" id="3708"/>
    <lineage>
        <taxon>Eukaryota</taxon>
        <taxon>Viridiplantae</taxon>
        <taxon>Streptophyta</taxon>
        <taxon>Embryophyta</taxon>
        <taxon>Tracheophyta</taxon>
        <taxon>Spermatophyta</taxon>
        <taxon>Magnoliopsida</taxon>
        <taxon>eudicotyledons</taxon>
        <taxon>Gunneridae</taxon>
        <taxon>Pentapetalae</taxon>
        <taxon>rosids</taxon>
        <taxon>malvids</taxon>
        <taxon>Brassicales</taxon>
        <taxon>Brassicaceae</taxon>
        <taxon>Brassiceae</taxon>
        <taxon>Brassica</taxon>
    </lineage>
</organism>
<keyword evidence="8" id="KW-1133">Transmembrane helix</keyword>
<keyword evidence="6" id="KW-0442">Lipid degradation</keyword>
<evidence type="ECO:0000313" key="10">
    <source>
        <dbReference type="Proteomes" id="UP000824890"/>
    </source>
</evidence>
<proteinExistence type="inferred from homology"/>
<dbReference type="CDD" id="cd01837">
    <property type="entry name" value="SGNH_plant_lipase_like"/>
    <property type="match status" value="2"/>
</dbReference>
<keyword evidence="3" id="KW-0964">Secreted</keyword>
<evidence type="ECO:0000256" key="6">
    <source>
        <dbReference type="ARBA" id="ARBA00022963"/>
    </source>
</evidence>
<dbReference type="Pfam" id="PF00657">
    <property type="entry name" value="Lipase_GDSL"/>
    <property type="match status" value="2"/>
</dbReference>
<keyword evidence="7" id="KW-0443">Lipid metabolism</keyword>
<keyword evidence="8" id="KW-0812">Transmembrane</keyword>
<evidence type="ECO:0000256" key="1">
    <source>
        <dbReference type="ARBA" id="ARBA00004613"/>
    </source>
</evidence>